<accession>A0A6M3M318</accession>
<feature type="non-terminal residue" evidence="1">
    <location>
        <position position="1"/>
    </location>
</feature>
<reference evidence="1" key="1">
    <citation type="submission" date="2020-03" db="EMBL/GenBank/DDBJ databases">
        <title>The deep terrestrial virosphere.</title>
        <authorList>
            <person name="Holmfeldt K."/>
            <person name="Nilsson E."/>
            <person name="Simone D."/>
            <person name="Lopez-Fernandez M."/>
            <person name="Wu X."/>
            <person name="de Brujin I."/>
            <person name="Lundin D."/>
            <person name="Andersson A."/>
            <person name="Bertilsson S."/>
            <person name="Dopson M."/>
        </authorList>
    </citation>
    <scope>NUCLEOTIDE SEQUENCE</scope>
    <source>
        <strain evidence="1">MM171A00981</strain>
    </source>
</reference>
<dbReference type="AlphaFoldDB" id="A0A6M3M318"/>
<protein>
    <submittedName>
        <fullName evidence="1">Uncharacterized protein</fullName>
    </submittedName>
</protein>
<organism evidence="1">
    <name type="scientific">viral metagenome</name>
    <dbReference type="NCBI Taxonomy" id="1070528"/>
    <lineage>
        <taxon>unclassified sequences</taxon>
        <taxon>metagenomes</taxon>
        <taxon>organismal metagenomes</taxon>
    </lineage>
</organism>
<evidence type="ECO:0000313" key="1">
    <source>
        <dbReference type="EMBL" id="QJA99515.1"/>
    </source>
</evidence>
<dbReference type="EMBL" id="MT143654">
    <property type="protein sequence ID" value="QJA99515.1"/>
    <property type="molecule type" value="Genomic_DNA"/>
</dbReference>
<proteinExistence type="predicted"/>
<gene>
    <name evidence="1" type="ORF">MM171A00981_0016</name>
</gene>
<name>A0A6M3M318_9ZZZZ</name>
<sequence length="80" mass="8775">MTQPFHTGPLYPFTFQGIAYSPFETACVLKRADGSPEHKVDPGRPVRWDGAVRCGAVVLSVLSGEPRFSGEPANLKRLLF</sequence>